<name>A0A7S2WRD1_9STRA</name>
<keyword evidence="5 10" id="KW-0694">RNA-binding</keyword>
<dbReference type="InterPro" id="IPR026258">
    <property type="entry name" value="SRP68"/>
</dbReference>
<dbReference type="PANTHER" id="PTHR12860:SF0">
    <property type="entry name" value="SIGNAL RECOGNITION PARTICLE SUBUNIT SRP68"/>
    <property type="match status" value="1"/>
</dbReference>
<proteinExistence type="inferred from homology"/>
<dbReference type="PIRSF" id="PIRSF038995">
    <property type="entry name" value="SRP68"/>
    <property type="match status" value="1"/>
</dbReference>
<dbReference type="InterPro" id="IPR038253">
    <property type="entry name" value="SRP68_N_sf"/>
</dbReference>
<evidence type="ECO:0000256" key="6">
    <source>
        <dbReference type="ARBA" id="ARBA00023135"/>
    </source>
</evidence>
<evidence type="ECO:0000313" key="11">
    <source>
        <dbReference type="EMBL" id="CAD9703637.1"/>
    </source>
</evidence>
<dbReference type="GO" id="GO:0005786">
    <property type="term" value="C:signal recognition particle, endoplasmic reticulum targeting"/>
    <property type="evidence" value="ECO:0007669"/>
    <property type="project" value="UniProtKB-KW"/>
</dbReference>
<protein>
    <recommendedName>
        <fullName evidence="9 10">Signal recognition particle subunit SRP68</fullName>
        <shortName evidence="10">SRP68</shortName>
    </recommendedName>
</protein>
<keyword evidence="8 10" id="KW-0687">Ribonucleoprotein</keyword>
<dbReference type="EMBL" id="HBHJ01024474">
    <property type="protein sequence ID" value="CAD9703637.1"/>
    <property type="molecule type" value="Transcribed_RNA"/>
</dbReference>
<dbReference type="Pfam" id="PF16969">
    <property type="entry name" value="SRP68"/>
    <property type="match status" value="1"/>
</dbReference>
<comment type="similarity">
    <text evidence="3 10">Belongs to the SRP68 family.</text>
</comment>
<evidence type="ECO:0000256" key="5">
    <source>
        <dbReference type="ARBA" id="ARBA00022884"/>
    </source>
</evidence>
<sequence length="581" mass="64838">MEPEAETPLSLRLHATVVELQRAHGVRIGDYQGYRRYLARRLRRIRCNHSLKHGRGRQFQQKEVTPEAAKAKPELLLILLLNSERAWSYAMHIKQELSRASDSLAQLRAHMVRRLAKSVLWARKLREVCDAAAADRTQKEARAYCTFMEGQLFMEREAWHDALPVLEAALEQLEALAAEPAGAPAEEGHTVDHGVYTERLELLRQFVRFAQYNVHGSNAAAIAAGEEAGGEARGEDGEAPHVDPSRSDVVVWAGKSVVVEDDKLRTSVAKAKEVDREILEQAPEERQESRYSKVIGLCDDAISTAQARLHKLNDLTSASEQIDRQREDLATIISYLAHRKYSHMYDRNLRLALELAEQWKVRTLDFAMKPNAKAEDDKGARPEDIAHLCDALRQILQDMLATPGTDEDDELADALQAKQAFIRVLRCYFLAECYLVSSQTPEAIALYEHAATIAVEANDLLCACDGVDKEQAVVSDLQKTIAGAKSRAQARHYLQQTPSQPRSAAGAGDDLAPLMSNLSLKEGAASGNTFRLMDIPPPFELMHCKPLLFDIADNFIEYPNLESRMQSRQGLGAGLLSWFTG</sequence>
<dbReference type="Gene3D" id="1.10.3450.40">
    <property type="entry name" value="Signal recognition particle, SRP68 subunit, RNA-binding domain"/>
    <property type="match status" value="1"/>
</dbReference>
<evidence type="ECO:0000256" key="8">
    <source>
        <dbReference type="ARBA" id="ARBA00023274"/>
    </source>
</evidence>
<accession>A0A7S2WRD1</accession>
<keyword evidence="6 10" id="KW-0733">Signal recognition particle</keyword>
<keyword evidence="7" id="KW-0539">Nucleus</keyword>
<dbReference type="PANTHER" id="PTHR12860">
    <property type="entry name" value="SIGNAL RECOGNITION PARTICLE 68 KDA PROTEIN"/>
    <property type="match status" value="1"/>
</dbReference>
<evidence type="ECO:0000256" key="10">
    <source>
        <dbReference type="PIRNR" id="PIRNR038995"/>
    </source>
</evidence>
<evidence type="ECO:0000256" key="2">
    <source>
        <dbReference type="ARBA" id="ARBA00004604"/>
    </source>
</evidence>
<organism evidence="11">
    <name type="scientific">Rhizochromulina marina</name>
    <dbReference type="NCBI Taxonomy" id="1034831"/>
    <lineage>
        <taxon>Eukaryota</taxon>
        <taxon>Sar</taxon>
        <taxon>Stramenopiles</taxon>
        <taxon>Ochrophyta</taxon>
        <taxon>Dictyochophyceae</taxon>
        <taxon>Rhizochromulinales</taxon>
        <taxon>Rhizochromulina</taxon>
    </lineage>
</organism>
<dbReference type="GO" id="GO:0005730">
    <property type="term" value="C:nucleolus"/>
    <property type="evidence" value="ECO:0007669"/>
    <property type="project" value="UniProtKB-SubCell"/>
</dbReference>
<dbReference type="GO" id="GO:0005047">
    <property type="term" value="F:signal recognition particle binding"/>
    <property type="evidence" value="ECO:0007669"/>
    <property type="project" value="InterPro"/>
</dbReference>
<evidence type="ECO:0000256" key="3">
    <source>
        <dbReference type="ARBA" id="ARBA00009352"/>
    </source>
</evidence>
<evidence type="ECO:0000256" key="7">
    <source>
        <dbReference type="ARBA" id="ARBA00023242"/>
    </source>
</evidence>
<reference evidence="11" key="1">
    <citation type="submission" date="2021-01" db="EMBL/GenBank/DDBJ databases">
        <authorList>
            <person name="Corre E."/>
            <person name="Pelletier E."/>
            <person name="Niang G."/>
            <person name="Scheremetjew M."/>
            <person name="Finn R."/>
            <person name="Kale V."/>
            <person name="Holt S."/>
            <person name="Cochrane G."/>
            <person name="Meng A."/>
            <person name="Brown T."/>
            <person name="Cohen L."/>
        </authorList>
    </citation>
    <scope>NUCLEOTIDE SEQUENCE</scope>
    <source>
        <strain evidence="11">CCMP1243</strain>
    </source>
</reference>
<dbReference type="GO" id="GO:0030942">
    <property type="term" value="F:endoplasmic reticulum signal peptide binding"/>
    <property type="evidence" value="ECO:0007669"/>
    <property type="project" value="InterPro"/>
</dbReference>
<keyword evidence="4 10" id="KW-0963">Cytoplasm</keyword>
<gene>
    <name evidence="11" type="ORF">RMAR1173_LOCUS16153</name>
</gene>
<dbReference type="GO" id="GO:0006614">
    <property type="term" value="P:SRP-dependent cotranslational protein targeting to membrane"/>
    <property type="evidence" value="ECO:0007669"/>
    <property type="project" value="InterPro"/>
</dbReference>
<dbReference type="AlphaFoldDB" id="A0A7S2WRD1"/>
<evidence type="ECO:0000256" key="4">
    <source>
        <dbReference type="ARBA" id="ARBA00022490"/>
    </source>
</evidence>
<evidence type="ECO:0000256" key="1">
    <source>
        <dbReference type="ARBA" id="ARBA00004496"/>
    </source>
</evidence>
<dbReference type="GO" id="GO:0008312">
    <property type="term" value="F:7S RNA binding"/>
    <property type="evidence" value="ECO:0007669"/>
    <property type="project" value="InterPro"/>
</dbReference>
<comment type="function">
    <text evidence="10">Component of the signal recognition particle (SRP) complex, a ribonucleoprotein complex that mediates the cotranslational targeting of secretory and membrane proteins to the endoplasmic reticulum (ER). The SRP complex interacts with the signal sequence in nascent secretory and membrane proteins and directs them to the membrane of the ER.</text>
</comment>
<evidence type="ECO:0000256" key="9">
    <source>
        <dbReference type="ARBA" id="ARBA00029498"/>
    </source>
</evidence>
<comment type="subcellular location">
    <subcellularLocation>
        <location evidence="1 10">Cytoplasm</location>
    </subcellularLocation>
    <subcellularLocation>
        <location evidence="2">Nucleus</location>
        <location evidence="2">Nucleolus</location>
    </subcellularLocation>
</comment>